<accession>A0ABR8F6Q0</accession>
<dbReference type="RefSeq" id="WP_190900884.1">
    <property type="nucleotide sequence ID" value="NZ_JACJTE010000118.1"/>
</dbReference>
<dbReference type="Proteomes" id="UP000604661">
    <property type="component" value="Unassembled WGS sequence"/>
</dbReference>
<keyword evidence="2" id="KW-1185">Reference proteome</keyword>
<evidence type="ECO:0000313" key="2">
    <source>
        <dbReference type="Proteomes" id="UP000604661"/>
    </source>
</evidence>
<evidence type="ECO:0008006" key="3">
    <source>
        <dbReference type="Google" id="ProtNLM"/>
    </source>
</evidence>
<dbReference type="EMBL" id="JACJTE010000118">
    <property type="protein sequence ID" value="MBD2565878.1"/>
    <property type="molecule type" value="Genomic_DNA"/>
</dbReference>
<protein>
    <recommendedName>
        <fullName evidence="3">CpcD</fullName>
    </recommendedName>
</protein>
<gene>
    <name evidence="1" type="ORF">H6G95_36050</name>
</gene>
<proteinExistence type="predicted"/>
<reference evidence="1 2" key="1">
    <citation type="journal article" date="2020" name="ISME J.">
        <title>Comparative genomics reveals insights into cyanobacterial evolution and habitat adaptation.</title>
        <authorList>
            <person name="Chen M.Y."/>
            <person name="Teng W.K."/>
            <person name="Zhao L."/>
            <person name="Hu C.X."/>
            <person name="Zhou Y.K."/>
            <person name="Han B.P."/>
            <person name="Song L.R."/>
            <person name="Shu W.S."/>
        </authorList>
    </citation>
    <scope>NUCLEOTIDE SEQUENCE [LARGE SCALE GENOMIC DNA]</scope>
    <source>
        <strain evidence="1 2">FACHB-391</strain>
    </source>
</reference>
<evidence type="ECO:0000313" key="1">
    <source>
        <dbReference type="EMBL" id="MBD2565878.1"/>
    </source>
</evidence>
<comment type="caution">
    <text evidence="1">The sequence shown here is derived from an EMBL/GenBank/DDBJ whole genome shotgun (WGS) entry which is preliminary data.</text>
</comment>
<sequence length="60" mass="6419">MSRRNRLPCGYYKVSLHDEDLGVWSELGVLSGAVGGSGEVRLTVECLVGARGGRLGLMIK</sequence>
<organism evidence="1 2">
    <name type="scientific">Nostoc linckia FACHB-391</name>
    <dbReference type="NCBI Taxonomy" id="2692906"/>
    <lineage>
        <taxon>Bacteria</taxon>
        <taxon>Bacillati</taxon>
        <taxon>Cyanobacteriota</taxon>
        <taxon>Cyanophyceae</taxon>
        <taxon>Nostocales</taxon>
        <taxon>Nostocaceae</taxon>
        <taxon>Nostoc</taxon>
    </lineage>
</organism>
<name>A0ABR8F6Q0_NOSLI</name>